<feature type="chain" id="PRO_5001717101" evidence="3">
    <location>
        <begin position="24"/>
        <end position="724"/>
    </location>
</feature>
<protein>
    <submittedName>
        <fullName evidence="4">Uncharacterized protein</fullName>
    </submittedName>
</protein>
<dbReference type="eggNOG" id="ENOG5032ISB">
    <property type="taxonomic scope" value="Bacteria"/>
</dbReference>
<gene>
    <name evidence="4" type="ORF">ID47_11140</name>
</gene>
<keyword evidence="1" id="KW-0175">Coiled coil</keyword>
<feature type="coiled-coil region" evidence="1">
    <location>
        <begin position="178"/>
        <end position="286"/>
    </location>
</feature>
<feature type="region of interest" description="Disordered" evidence="2">
    <location>
        <begin position="625"/>
        <end position="649"/>
    </location>
</feature>
<dbReference type="KEGG" id="paca:ID47_11140"/>
<reference evidence="4 5" key="1">
    <citation type="submission" date="2014-07" db="EMBL/GenBank/DDBJ databases">
        <title>Comparative genomic insights into amoeba endosymbionts belonging to the families of Holosporaceae and Candidatus Midichloriaceae within Rickettsiales.</title>
        <authorList>
            <person name="Wang Z."/>
            <person name="Wu M."/>
        </authorList>
    </citation>
    <scope>NUCLEOTIDE SEQUENCE [LARGE SCALE GENOMIC DNA]</scope>
    <source>
        <strain evidence="4">PRA3</strain>
    </source>
</reference>
<evidence type="ECO:0000256" key="3">
    <source>
        <dbReference type="SAM" id="SignalP"/>
    </source>
</evidence>
<evidence type="ECO:0000256" key="2">
    <source>
        <dbReference type="SAM" id="MobiDB-lite"/>
    </source>
</evidence>
<feature type="coiled-coil region" evidence="1">
    <location>
        <begin position="111"/>
        <end position="145"/>
    </location>
</feature>
<dbReference type="Gene3D" id="1.10.287.1490">
    <property type="match status" value="1"/>
</dbReference>
<evidence type="ECO:0000313" key="4">
    <source>
        <dbReference type="EMBL" id="AIK97164.1"/>
    </source>
</evidence>
<dbReference type="EMBL" id="CP008941">
    <property type="protein sequence ID" value="AIK97164.1"/>
    <property type="molecule type" value="Genomic_DNA"/>
</dbReference>
<dbReference type="AlphaFoldDB" id="A0A077AYT2"/>
<evidence type="ECO:0000313" key="5">
    <source>
        <dbReference type="Proteomes" id="UP000028926"/>
    </source>
</evidence>
<keyword evidence="5" id="KW-1185">Reference proteome</keyword>
<feature type="compositionally biased region" description="Basic and acidic residues" evidence="2">
    <location>
        <begin position="638"/>
        <end position="649"/>
    </location>
</feature>
<dbReference type="Proteomes" id="UP000028926">
    <property type="component" value="Chromosome"/>
</dbReference>
<organism evidence="4 5">
    <name type="scientific">Candidatus Odyssella acanthamoebae</name>
    <dbReference type="NCBI Taxonomy" id="91604"/>
    <lineage>
        <taxon>Bacteria</taxon>
        <taxon>Pseudomonadati</taxon>
        <taxon>Pseudomonadota</taxon>
        <taxon>Alphaproteobacteria</taxon>
        <taxon>Holosporales</taxon>
        <taxon>Candidatus Paracaedibacteraceae</taxon>
        <taxon>Candidatus Odyssella</taxon>
    </lineage>
</organism>
<accession>A0A077AYT2</accession>
<keyword evidence="3" id="KW-0732">Signal</keyword>
<dbReference type="STRING" id="91604.ID47_11140"/>
<feature type="compositionally biased region" description="Low complexity" evidence="2">
    <location>
        <begin position="625"/>
        <end position="637"/>
    </location>
</feature>
<dbReference type="HOGENOM" id="CLU_382064_0_0_5"/>
<evidence type="ECO:0000256" key="1">
    <source>
        <dbReference type="SAM" id="Coils"/>
    </source>
</evidence>
<feature type="signal peptide" evidence="3">
    <location>
        <begin position="1"/>
        <end position="23"/>
    </location>
</feature>
<proteinExistence type="predicted"/>
<name>A0A077AYT2_9PROT</name>
<sequence length="724" mass="84222">MMDIEMKIRSLMCLALLSTVSHTAEPFNEVPFDFDSLRGKGAVAQQQTLDKFVRKYNPSLPTYMTVRNLTIETYKINTSIKERQQQSLLQPRVDPRVQVLTEKLGRKTEKLTTVRLQLATQQAEFSQLQNQVRGLENQVATLTTSQRRDQLNISTLQQQLGAANNNFNAKQLELTQVHNTHARQAQELQQQITALLEEKEGSQGTLARVTHQLKTARSEINAKQERLERAQSDYYQEAEELQQQITTLIKQKKSDQQALDELQQKLETAIRENNAKQEELEQVQREYGQQITLLIQNLNDLTTSKQLDQQALNAIQDQLDIANNLLKRKEDEVAHTKDKHAEKIKKLHDQIADLIESGQQKQQILADTQQELNSATNEILNKQRQFEAIQQLYRGQVDSFEEQLRELRISNATQQQTLEEYQIQLEHAENKILETKHQLAEVQEARKIQVHNLEEEITKLMESNDVKQQTLEERQLQLEEAKNELQQKELQFAAARNGHENEIYSLEEKIKNLIKLTETQQQTSDTQQIQLKQAENKIQQTEHQLAEAQEAYKLQVHNLEEEITKLTASSEVQQQTLEERQMQLEEAKNELQQKELQFAATRNEHKNEICSLAEKIKNLTELTETQQQTSDTQQHQLEQAENKIQHTEHQLSEVQEAHKLQVHKLEEEITKLTASSDVKQEMLEERQMQLEEAKNELQQKELQFAAARNGHENEIYSLEEKLKI</sequence>